<sequence>MDPSTTNSLGIITTTTTATTIIQPTLVVERKYHPKRPHRKSRKGCRNCKVRRVKCDEKKPSCHSCTARNSTCVYPALTPSKTAPSHSASSPPSISQIHAQSLLLLQEPLFIPRGRDEVDMRLLWFYTTATFKSFSSGPWPDRNVDKVLRVDVVRHAFASPFLMDCLFALSAMHINKLGYREINVPPSKELLYRARAYEGFRKAVDAADPATFPALLACSLLLCGLSTYVFRLDEPRPLYTLDWITLWRGVSSIVRMAGGRSLAPSGLLPWMFRPEVDLEQSARHVPSNLVLMLASIKEDTNPEAEDFSYIESYALALKVLGSLYRELASGFGPMLHLRIGTYFTFLDRDFHEAARKRRGPALVIIAHYLAFTNFNGDRCWWMEGIGDQEIPNIYDYVESEWRPFLQVPMATVGARSKVEIARLLLNDPFWGPCERRIKQEECEEDVGCVLGSASNSGVAPSGPDQFDMTTLGEECIKLERDMNHGTIITELAEE</sequence>
<reference evidence="3" key="1">
    <citation type="journal article" date="2023" name="Mol. Phylogenet. Evol.">
        <title>Genome-scale phylogeny and comparative genomics of the fungal order Sordariales.</title>
        <authorList>
            <person name="Hensen N."/>
            <person name="Bonometti L."/>
            <person name="Westerberg I."/>
            <person name="Brannstrom I.O."/>
            <person name="Guillou S."/>
            <person name="Cros-Aarteil S."/>
            <person name="Calhoun S."/>
            <person name="Haridas S."/>
            <person name="Kuo A."/>
            <person name="Mondo S."/>
            <person name="Pangilinan J."/>
            <person name="Riley R."/>
            <person name="LaButti K."/>
            <person name="Andreopoulos B."/>
            <person name="Lipzen A."/>
            <person name="Chen C."/>
            <person name="Yan M."/>
            <person name="Daum C."/>
            <person name="Ng V."/>
            <person name="Clum A."/>
            <person name="Steindorff A."/>
            <person name="Ohm R.A."/>
            <person name="Martin F."/>
            <person name="Silar P."/>
            <person name="Natvig D.O."/>
            <person name="Lalanne C."/>
            <person name="Gautier V."/>
            <person name="Ament-Velasquez S.L."/>
            <person name="Kruys A."/>
            <person name="Hutchinson M.I."/>
            <person name="Powell A.J."/>
            <person name="Barry K."/>
            <person name="Miller A.N."/>
            <person name="Grigoriev I.V."/>
            <person name="Debuchy R."/>
            <person name="Gladieux P."/>
            <person name="Hiltunen Thoren M."/>
            <person name="Johannesson H."/>
        </authorList>
    </citation>
    <scope>NUCLEOTIDE SEQUENCE</scope>
    <source>
        <strain evidence="3">PSN324</strain>
    </source>
</reference>
<feature type="domain" description="Zn(2)-C6 fungal-type" evidence="2">
    <location>
        <begin position="44"/>
        <end position="74"/>
    </location>
</feature>
<dbReference type="PROSITE" id="PS00463">
    <property type="entry name" value="ZN2_CY6_FUNGAL_1"/>
    <property type="match status" value="1"/>
</dbReference>
<dbReference type="Pfam" id="PF11951">
    <property type="entry name" value="Fungal_trans_2"/>
    <property type="match status" value="1"/>
</dbReference>
<gene>
    <name evidence="3" type="ORF">QBC42DRAFT_343452</name>
</gene>
<dbReference type="GO" id="GO:0001228">
    <property type="term" value="F:DNA-binding transcription activator activity, RNA polymerase II-specific"/>
    <property type="evidence" value="ECO:0007669"/>
    <property type="project" value="TreeGrafter"/>
</dbReference>
<evidence type="ECO:0000313" key="4">
    <source>
        <dbReference type="Proteomes" id="UP001321749"/>
    </source>
</evidence>
<dbReference type="Pfam" id="PF00172">
    <property type="entry name" value="Zn_clus"/>
    <property type="match status" value="1"/>
</dbReference>
<evidence type="ECO:0000313" key="3">
    <source>
        <dbReference type="EMBL" id="KAK4465934.1"/>
    </source>
</evidence>
<organism evidence="3 4">
    <name type="scientific">Cladorrhinum samala</name>
    <dbReference type="NCBI Taxonomy" id="585594"/>
    <lineage>
        <taxon>Eukaryota</taxon>
        <taxon>Fungi</taxon>
        <taxon>Dikarya</taxon>
        <taxon>Ascomycota</taxon>
        <taxon>Pezizomycotina</taxon>
        <taxon>Sordariomycetes</taxon>
        <taxon>Sordariomycetidae</taxon>
        <taxon>Sordariales</taxon>
        <taxon>Podosporaceae</taxon>
        <taxon>Cladorrhinum</taxon>
    </lineage>
</organism>
<name>A0AAV9HYK2_9PEZI</name>
<dbReference type="PANTHER" id="PTHR47784:SF5">
    <property type="entry name" value="STEROL UPTAKE CONTROL PROTEIN 2"/>
    <property type="match status" value="1"/>
</dbReference>
<proteinExistence type="predicted"/>
<dbReference type="SMART" id="SM00066">
    <property type="entry name" value="GAL4"/>
    <property type="match status" value="1"/>
</dbReference>
<dbReference type="InterPro" id="IPR036864">
    <property type="entry name" value="Zn2-C6_fun-type_DNA-bd_sf"/>
</dbReference>
<protein>
    <recommendedName>
        <fullName evidence="2">Zn(2)-C6 fungal-type domain-containing protein</fullName>
    </recommendedName>
</protein>
<dbReference type="PROSITE" id="PS50048">
    <property type="entry name" value="ZN2_CY6_FUNGAL_2"/>
    <property type="match status" value="1"/>
</dbReference>
<evidence type="ECO:0000259" key="2">
    <source>
        <dbReference type="PROSITE" id="PS50048"/>
    </source>
</evidence>
<evidence type="ECO:0000256" key="1">
    <source>
        <dbReference type="ARBA" id="ARBA00023242"/>
    </source>
</evidence>
<dbReference type="GO" id="GO:0008270">
    <property type="term" value="F:zinc ion binding"/>
    <property type="evidence" value="ECO:0007669"/>
    <property type="project" value="InterPro"/>
</dbReference>
<accession>A0AAV9HYK2</accession>
<dbReference type="Proteomes" id="UP001321749">
    <property type="component" value="Unassembled WGS sequence"/>
</dbReference>
<dbReference type="Gene3D" id="4.10.240.10">
    <property type="entry name" value="Zn(2)-C6 fungal-type DNA-binding domain"/>
    <property type="match status" value="1"/>
</dbReference>
<keyword evidence="4" id="KW-1185">Reference proteome</keyword>
<dbReference type="InterPro" id="IPR053157">
    <property type="entry name" value="Sterol_Uptake_Regulator"/>
</dbReference>
<comment type="caution">
    <text evidence="3">The sequence shown here is derived from an EMBL/GenBank/DDBJ whole genome shotgun (WGS) entry which is preliminary data.</text>
</comment>
<dbReference type="InterPro" id="IPR001138">
    <property type="entry name" value="Zn2Cys6_DnaBD"/>
</dbReference>
<keyword evidence="1" id="KW-0539">Nucleus</keyword>
<dbReference type="SUPFAM" id="SSF57701">
    <property type="entry name" value="Zn2/Cys6 DNA-binding domain"/>
    <property type="match status" value="1"/>
</dbReference>
<dbReference type="PANTHER" id="PTHR47784">
    <property type="entry name" value="STEROL UPTAKE CONTROL PROTEIN 2"/>
    <property type="match status" value="1"/>
</dbReference>
<dbReference type="CDD" id="cd00067">
    <property type="entry name" value="GAL4"/>
    <property type="match status" value="1"/>
</dbReference>
<dbReference type="AlphaFoldDB" id="A0AAV9HYK2"/>
<dbReference type="InterPro" id="IPR021858">
    <property type="entry name" value="Fun_TF"/>
</dbReference>
<dbReference type="EMBL" id="MU864935">
    <property type="protein sequence ID" value="KAK4465934.1"/>
    <property type="molecule type" value="Genomic_DNA"/>
</dbReference>
<reference evidence="3" key="2">
    <citation type="submission" date="2023-06" db="EMBL/GenBank/DDBJ databases">
        <authorList>
            <consortium name="Lawrence Berkeley National Laboratory"/>
            <person name="Mondo S.J."/>
            <person name="Hensen N."/>
            <person name="Bonometti L."/>
            <person name="Westerberg I."/>
            <person name="Brannstrom I.O."/>
            <person name="Guillou S."/>
            <person name="Cros-Aarteil S."/>
            <person name="Calhoun S."/>
            <person name="Haridas S."/>
            <person name="Kuo A."/>
            <person name="Pangilinan J."/>
            <person name="Riley R."/>
            <person name="Labutti K."/>
            <person name="Andreopoulos B."/>
            <person name="Lipzen A."/>
            <person name="Chen C."/>
            <person name="Yanf M."/>
            <person name="Daum C."/>
            <person name="Ng V."/>
            <person name="Clum A."/>
            <person name="Steindorff A."/>
            <person name="Ohm R."/>
            <person name="Martin F."/>
            <person name="Silar P."/>
            <person name="Natvig D."/>
            <person name="Lalanne C."/>
            <person name="Gautier V."/>
            <person name="Ament-Velasquez S.L."/>
            <person name="Kruys A."/>
            <person name="Hutchinson M.I."/>
            <person name="Powell A.J."/>
            <person name="Barry K."/>
            <person name="Miller A.N."/>
            <person name="Grigoriev I.V."/>
            <person name="Debuchy R."/>
            <person name="Gladieux P."/>
            <person name="Thoren M.H."/>
            <person name="Johannesson H."/>
        </authorList>
    </citation>
    <scope>NUCLEOTIDE SEQUENCE</scope>
    <source>
        <strain evidence="3">PSN324</strain>
    </source>
</reference>